<dbReference type="PROSITE" id="PS00018">
    <property type="entry name" value="EF_HAND_1"/>
    <property type="match status" value="1"/>
</dbReference>
<dbReference type="InterPro" id="IPR002048">
    <property type="entry name" value="EF_hand_dom"/>
</dbReference>
<reference evidence="5" key="1">
    <citation type="submission" date="2018-10" db="EMBL/GenBank/DDBJ databases">
        <authorList>
            <person name="Peiro R."/>
            <person name="Begona"/>
            <person name="Cbmso G."/>
            <person name="Lopez M."/>
            <person name="Gonzalez S."/>
            <person name="Sacristan E."/>
            <person name="Castillo E."/>
        </authorList>
    </citation>
    <scope>NUCLEOTIDE SEQUENCE [LARGE SCALE GENOMIC DNA]</scope>
</reference>
<name>A0A447CTV9_9BRAD</name>
<protein>
    <recommendedName>
        <fullName evidence="3">EF-hand domain-containing protein</fullName>
    </recommendedName>
</protein>
<dbReference type="Pfam" id="PF13202">
    <property type="entry name" value="EF-hand_5"/>
    <property type="match status" value="1"/>
</dbReference>
<feature type="region of interest" description="Disordered" evidence="1">
    <location>
        <begin position="163"/>
        <end position="188"/>
    </location>
</feature>
<feature type="region of interest" description="Disordered" evidence="1">
    <location>
        <begin position="27"/>
        <end position="72"/>
    </location>
</feature>
<dbReference type="RefSeq" id="WP_165363846.1">
    <property type="nucleotide sequence ID" value="NZ_UWOC01000131.1"/>
</dbReference>
<dbReference type="InterPro" id="IPR018247">
    <property type="entry name" value="EF_Hand_1_Ca_BS"/>
</dbReference>
<keyword evidence="2" id="KW-0732">Signal</keyword>
<dbReference type="GO" id="GO:0005509">
    <property type="term" value="F:calcium ion binding"/>
    <property type="evidence" value="ECO:0007669"/>
    <property type="project" value="InterPro"/>
</dbReference>
<dbReference type="EMBL" id="UWOC01000131">
    <property type="protein sequence ID" value="VCU08596.1"/>
    <property type="molecule type" value="Genomic_DNA"/>
</dbReference>
<dbReference type="PROSITE" id="PS50222">
    <property type="entry name" value="EF_HAND_2"/>
    <property type="match status" value="1"/>
</dbReference>
<evidence type="ECO:0000313" key="5">
    <source>
        <dbReference type="Proteomes" id="UP000289200"/>
    </source>
</evidence>
<dbReference type="Proteomes" id="UP000289200">
    <property type="component" value="Unassembled WGS sequence"/>
</dbReference>
<evidence type="ECO:0000256" key="1">
    <source>
        <dbReference type="SAM" id="MobiDB-lite"/>
    </source>
</evidence>
<keyword evidence="5" id="KW-1185">Reference proteome</keyword>
<feature type="domain" description="EF-hand" evidence="3">
    <location>
        <begin position="84"/>
        <end position="119"/>
    </location>
</feature>
<comment type="caution">
    <text evidence="4">The sequence shown here is derived from an EMBL/GenBank/DDBJ whole genome shotgun (WGS) entry which is preliminary data.</text>
</comment>
<organism evidence="4 5">
    <name type="scientific">Rhodoplanes serenus</name>
    <dbReference type="NCBI Taxonomy" id="200615"/>
    <lineage>
        <taxon>Bacteria</taxon>
        <taxon>Pseudomonadati</taxon>
        <taxon>Pseudomonadota</taxon>
        <taxon>Alphaproteobacteria</taxon>
        <taxon>Hyphomicrobiales</taxon>
        <taxon>Nitrobacteraceae</taxon>
        <taxon>Rhodoplanes</taxon>
    </lineage>
</organism>
<evidence type="ECO:0000256" key="2">
    <source>
        <dbReference type="SAM" id="SignalP"/>
    </source>
</evidence>
<feature type="signal peptide" evidence="2">
    <location>
        <begin position="1"/>
        <end position="26"/>
    </location>
</feature>
<dbReference type="AlphaFoldDB" id="A0A447CTV9"/>
<evidence type="ECO:0000259" key="3">
    <source>
        <dbReference type="PROSITE" id="PS50222"/>
    </source>
</evidence>
<dbReference type="SUPFAM" id="SSF47473">
    <property type="entry name" value="EF-hand"/>
    <property type="match status" value="1"/>
</dbReference>
<feature type="compositionally biased region" description="Gly residues" evidence="1">
    <location>
        <begin position="178"/>
        <end position="188"/>
    </location>
</feature>
<evidence type="ECO:0000313" key="4">
    <source>
        <dbReference type="EMBL" id="VCU08596.1"/>
    </source>
</evidence>
<sequence length="188" mass="20406">MSRPMSRHTLTLPLLLLLAATTLTMAQSGSGARPGDSRGDTGLPGVFERSPADPRTQTRPGEDPVRQSAPAWDANRDGVFTCEEWKQYAGRLFAAADRNRDGQLDAGEFEALRRSDPALGRAELGYFDDNRDGRVARAEFVERKSPLFARFDRNGDCRVTAEEMQGKGDGGMRPSFTPGGGVGGAVRF</sequence>
<gene>
    <name evidence="4" type="ORF">RHODGE_RHODGE_01762</name>
</gene>
<dbReference type="InterPro" id="IPR011992">
    <property type="entry name" value="EF-hand-dom_pair"/>
</dbReference>
<dbReference type="Gene3D" id="1.10.238.10">
    <property type="entry name" value="EF-hand"/>
    <property type="match status" value="2"/>
</dbReference>
<accession>A0A447CTV9</accession>
<proteinExistence type="predicted"/>
<feature type="chain" id="PRO_5019076683" description="EF-hand domain-containing protein" evidence="2">
    <location>
        <begin position="27"/>
        <end position="188"/>
    </location>
</feature>